<proteinExistence type="predicted"/>
<gene>
    <name evidence="1" type="ORF">LAZ67_10000090</name>
</gene>
<evidence type="ECO:0000313" key="1">
    <source>
        <dbReference type="EMBL" id="UYV72623.1"/>
    </source>
</evidence>
<evidence type="ECO:0000313" key="2">
    <source>
        <dbReference type="Proteomes" id="UP001235939"/>
    </source>
</evidence>
<name>A0ABY6KVB4_9ARAC</name>
<keyword evidence="2" id="KW-1185">Reference proteome</keyword>
<dbReference type="Proteomes" id="UP001235939">
    <property type="component" value="Chromosome 10"/>
</dbReference>
<protein>
    <submittedName>
        <fullName evidence="1">Uncharacterized protein</fullName>
    </submittedName>
</protein>
<dbReference type="EMBL" id="CP092872">
    <property type="protein sequence ID" value="UYV72623.1"/>
    <property type="molecule type" value="Genomic_DNA"/>
</dbReference>
<sequence>MFNRNHHSQNNGNGAFNFQYFNGDGGYRAVNVSFICKRYDTVILDRSSYHAKILEILQDTATFSQISAQESTIALKTFKSSLNRMKRTSLISTEEHKSFTTNLPNGTYIYGLPKVHKPSVPLRPIIAYHLSPAYPLAKYLSNYLSPLLNNNRTPPHSFKK</sequence>
<organism evidence="1 2">
    <name type="scientific">Cordylochernes scorpioides</name>
    <dbReference type="NCBI Taxonomy" id="51811"/>
    <lineage>
        <taxon>Eukaryota</taxon>
        <taxon>Metazoa</taxon>
        <taxon>Ecdysozoa</taxon>
        <taxon>Arthropoda</taxon>
        <taxon>Chelicerata</taxon>
        <taxon>Arachnida</taxon>
        <taxon>Pseudoscorpiones</taxon>
        <taxon>Cheliferoidea</taxon>
        <taxon>Chernetidae</taxon>
        <taxon>Cordylochernes</taxon>
    </lineage>
</organism>
<reference evidence="1 2" key="1">
    <citation type="submission" date="2022-01" db="EMBL/GenBank/DDBJ databases">
        <title>A chromosomal length assembly of Cordylochernes scorpioides.</title>
        <authorList>
            <person name="Zeh D."/>
            <person name="Zeh J."/>
        </authorList>
    </citation>
    <scope>NUCLEOTIDE SEQUENCE [LARGE SCALE GENOMIC DNA]</scope>
    <source>
        <strain evidence="1">IN4F17</strain>
        <tissue evidence="1">Whole Body</tissue>
    </source>
</reference>
<accession>A0ABY6KVB4</accession>